<dbReference type="PANTHER" id="PTHR43328">
    <property type="entry name" value="ACETYLTRANSFERASE-RELATED"/>
    <property type="match status" value="1"/>
</dbReference>
<dbReference type="Gene3D" id="3.40.630.30">
    <property type="match status" value="1"/>
</dbReference>
<gene>
    <name evidence="1" type="ORF">CAK95_07250</name>
</gene>
<dbReference type="PANTHER" id="PTHR43328:SF1">
    <property type="entry name" value="N-ACETYLTRANSFERASE DOMAIN-CONTAINING PROTEIN"/>
    <property type="match status" value="1"/>
</dbReference>
<dbReference type="AlphaFoldDB" id="A0A1W6ZNT4"/>
<dbReference type="PROSITE" id="PS51186">
    <property type="entry name" value="GNAT"/>
    <property type="match status" value="1"/>
</dbReference>
<evidence type="ECO:0000313" key="2">
    <source>
        <dbReference type="Proteomes" id="UP000194137"/>
    </source>
</evidence>
<dbReference type="Pfam" id="PF13302">
    <property type="entry name" value="Acetyltransf_3"/>
    <property type="match status" value="1"/>
</dbReference>
<dbReference type="KEGG" id="psin:CAK95_07250"/>
<organism evidence="1 2">
    <name type="scientific">Pseudorhodoplanes sinuspersici</name>
    <dbReference type="NCBI Taxonomy" id="1235591"/>
    <lineage>
        <taxon>Bacteria</taxon>
        <taxon>Pseudomonadati</taxon>
        <taxon>Pseudomonadota</taxon>
        <taxon>Alphaproteobacteria</taxon>
        <taxon>Hyphomicrobiales</taxon>
        <taxon>Pseudorhodoplanes</taxon>
    </lineage>
</organism>
<keyword evidence="2" id="KW-1185">Reference proteome</keyword>
<keyword evidence="1" id="KW-0808">Transferase</keyword>
<accession>A0A1W6ZNT4</accession>
<dbReference type="OrthoDB" id="9804153at2"/>
<dbReference type="SUPFAM" id="SSF55729">
    <property type="entry name" value="Acyl-CoA N-acyltransferases (Nat)"/>
    <property type="match status" value="1"/>
</dbReference>
<dbReference type="InterPro" id="IPR016181">
    <property type="entry name" value="Acyl_CoA_acyltransferase"/>
</dbReference>
<dbReference type="RefSeq" id="WP_086087309.1">
    <property type="nucleotide sequence ID" value="NZ_CP021112.1"/>
</dbReference>
<dbReference type="GO" id="GO:0016747">
    <property type="term" value="F:acyltransferase activity, transferring groups other than amino-acyl groups"/>
    <property type="evidence" value="ECO:0007669"/>
    <property type="project" value="InterPro"/>
</dbReference>
<dbReference type="Proteomes" id="UP000194137">
    <property type="component" value="Chromosome"/>
</dbReference>
<dbReference type="EMBL" id="CP021112">
    <property type="protein sequence ID" value="ARP98897.1"/>
    <property type="molecule type" value="Genomic_DNA"/>
</dbReference>
<proteinExistence type="predicted"/>
<evidence type="ECO:0000313" key="1">
    <source>
        <dbReference type="EMBL" id="ARP98897.1"/>
    </source>
</evidence>
<dbReference type="STRING" id="1235591.CAK95_07250"/>
<dbReference type="InterPro" id="IPR000182">
    <property type="entry name" value="GNAT_dom"/>
</dbReference>
<protein>
    <submittedName>
        <fullName evidence="1">GNAT family N-acetyltransferase</fullName>
    </submittedName>
</protein>
<name>A0A1W6ZNT4_9HYPH</name>
<sequence length="199" mass="22438">MTCLELRTQSYREDSIPVLETERLILRAPKLEDAKHVAALANDKRIAENTRRIPHPYSHVDAEDFIATANVPKGEINFLITMRDGTPVGACGIATHDDTMPEIGYWLGTKFWSQGYGTEAARALIDFAFTELEHEALQAGARVTNPASRRILEKCGFQWTGVGLSRIRALNSSAPIDRFRLDRGLWTSLRRWSDVRRVS</sequence>
<reference evidence="1 2" key="1">
    <citation type="submission" date="2017-05" db="EMBL/GenBank/DDBJ databases">
        <title>Full genome sequence of Pseudorhodoplanes sinuspersici.</title>
        <authorList>
            <person name="Dastgheib S.M.M."/>
            <person name="Shavandi M."/>
            <person name="Tirandaz H."/>
        </authorList>
    </citation>
    <scope>NUCLEOTIDE SEQUENCE [LARGE SCALE GENOMIC DNA]</scope>
    <source>
        <strain evidence="1 2">RIPI110</strain>
    </source>
</reference>